<feature type="active site" description="Nucleophile" evidence="8">
    <location>
        <position position="218"/>
    </location>
</feature>
<evidence type="ECO:0000256" key="9">
    <source>
        <dbReference type="PIRSR" id="PIRSR001024-2"/>
    </source>
</evidence>
<dbReference type="SMART" id="SM00642">
    <property type="entry name" value="Aamy"/>
    <property type="match status" value="1"/>
</dbReference>
<sequence length="493" mass="57026">MACCFFQKHTFVKGKEYNDTWRKQVIYQLLTDRFARDEDDFEHPSQGRTYLGGTWKGVIRKLDYLQSLGCTAIWISPIVKNIEGQTGYGEPYHGYWTQDFTKLNSHFGTSEDLQDLVNNLHKRGMLCMVDVVVNHMVHPGTEAVDYSQFNPFNQANDFHPWKYIQDYNNQEDVVTGWLGDNCVNLPDLKTEKSSVRKFFQKWISDLVSTYKFDGMRIDTAKHVEKSFFPPFVKAAKIFTTGEIFHGNPKYAGAYQNYMPSVINFPLYYQLRETFSSPRIPMFEYYQKGVLDIRHNFRDTTILCNFLENHDVPRFFSQTQDNALALNAIAATIFSDGIPVIYYGQEQRFSGGDDPDNREGLWVSKYDTTSFLFECISTFIHLRQSLIAKDPNFCALLSQKIYLDKRVYAFYRTGVLVILCNGGKQTRKTIIVDTSSFSQNPTQVYVDAFSKSRIQATEKKLNITIKYGLPMYRLKVNNDFDVTSSSILPVPLPR</sequence>
<dbReference type="EMBL" id="CP115613">
    <property type="protein sequence ID" value="WBW74791.1"/>
    <property type="molecule type" value="Genomic_DNA"/>
</dbReference>
<dbReference type="PIRSF" id="PIRSF001024">
    <property type="entry name" value="Alph-amyl_fung"/>
    <property type="match status" value="1"/>
</dbReference>
<dbReference type="PANTHER" id="PTHR10357:SF229">
    <property type="entry name" value="ALPHA-AMYLASE"/>
    <property type="match status" value="1"/>
</dbReference>
<feature type="binding site" evidence="10">
    <location>
        <position position="310"/>
    </location>
    <ligand>
        <name>substrate</name>
    </ligand>
</feature>
<keyword evidence="7" id="KW-0326">Glycosidase</keyword>
<evidence type="ECO:0000256" key="2">
    <source>
        <dbReference type="ARBA" id="ARBA00008061"/>
    </source>
</evidence>
<feature type="domain" description="Glycosyl hydrolase family 13 catalytic" evidence="11">
    <location>
        <begin position="28"/>
        <end position="382"/>
    </location>
</feature>
<dbReference type="Proteomes" id="UP001212411">
    <property type="component" value="Chromosome 3"/>
</dbReference>
<evidence type="ECO:0000256" key="10">
    <source>
        <dbReference type="PIRSR" id="PIRSR001024-5"/>
    </source>
</evidence>
<dbReference type="SUPFAM" id="SSF51445">
    <property type="entry name" value="(Trans)glycosidases"/>
    <property type="match status" value="1"/>
</dbReference>
<feature type="active site" description="Proton donor" evidence="8">
    <location>
        <position position="242"/>
    </location>
</feature>
<feature type="binding site" evidence="10">
    <location>
        <position position="246"/>
    </location>
    <ligand>
        <name>substrate</name>
    </ligand>
</feature>
<dbReference type="CDD" id="cd11319">
    <property type="entry name" value="AmyAc_euk_AmyA"/>
    <property type="match status" value="1"/>
</dbReference>
<keyword evidence="6" id="KW-0119">Carbohydrate metabolism</keyword>
<dbReference type="Gene3D" id="3.20.20.80">
    <property type="entry name" value="Glycosidases"/>
    <property type="match status" value="1"/>
</dbReference>
<dbReference type="PANTHER" id="PTHR10357">
    <property type="entry name" value="ALPHA-AMYLASE FAMILY MEMBER"/>
    <property type="match status" value="1"/>
</dbReference>
<evidence type="ECO:0000259" key="11">
    <source>
        <dbReference type="SMART" id="SM00642"/>
    </source>
</evidence>
<keyword evidence="13" id="KW-1185">Reference proteome</keyword>
<dbReference type="RefSeq" id="XP_056039034.1">
    <property type="nucleotide sequence ID" value="XM_056183600.1"/>
</dbReference>
<accession>A0AAF0AWJ5</accession>
<dbReference type="FunFam" id="3.20.20.80:FF:000120">
    <property type="entry name" value="Alpha-amylase A"/>
    <property type="match status" value="1"/>
</dbReference>
<feature type="binding site" evidence="10">
    <location>
        <position position="96"/>
    </location>
    <ligand>
        <name>substrate</name>
    </ligand>
</feature>
<keyword evidence="3" id="KW-0479">Metal-binding</keyword>
<dbReference type="Gene3D" id="2.60.40.1180">
    <property type="entry name" value="Golgi alpha-mannosidase II"/>
    <property type="match status" value="1"/>
</dbReference>
<feature type="binding site" evidence="10">
    <location>
        <position position="135"/>
    </location>
    <ligand>
        <name>substrate</name>
    </ligand>
</feature>
<evidence type="ECO:0000256" key="4">
    <source>
        <dbReference type="ARBA" id="ARBA00022801"/>
    </source>
</evidence>
<comment type="cofactor">
    <cofactor evidence="1">
        <name>Ca(2+)</name>
        <dbReference type="ChEBI" id="CHEBI:29108"/>
    </cofactor>
</comment>
<dbReference type="GO" id="GO:0005975">
    <property type="term" value="P:carbohydrate metabolic process"/>
    <property type="evidence" value="ECO:0007669"/>
    <property type="project" value="InterPro"/>
</dbReference>
<dbReference type="InterPro" id="IPR006047">
    <property type="entry name" value="GH13_cat_dom"/>
</dbReference>
<evidence type="ECO:0000256" key="7">
    <source>
        <dbReference type="ARBA" id="ARBA00023295"/>
    </source>
</evidence>
<dbReference type="GeneID" id="80878289"/>
<dbReference type="GO" id="GO:0005509">
    <property type="term" value="F:calcium ion binding"/>
    <property type="evidence" value="ECO:0007669"/>
    <property type="project" value="InterPro"/>
</dbReference>
<evidence type="ECO:0000256" key="3">
    <source>
        <dbReference type="ARBA" id="ARBA00022723"/>
    </source>
</evidence>
<evidence type="ECO:0000256" key="6">
    <source>
        <dbReference type="ARBA" id="ARBA00023277"/>
    </source>
</evidence>
<organism evidence="12 13">
    <name type="scientific">Schizosaccharomyces osmophilus</name>
    <dbReference type="NCBI Taxonomy" id="2545709"/>
    <lineage>
        <taxon>Eukaryota</taxon>
        <taxon>Fungi</taxon>
        <taxon>Dikarya</taxon>
        <taxon>Ascomycota</taxon>
        <taxon>Taphrinomycotina</taxon>
        <taxon>Schizosaccharomycetes</taxon>
        <taxon>Schizosaccharomycetales</taxon>
        <taxon>Schizosaccharomycetaceae</taxon>
        <taxon>Schizosaccharomyces</taxon>
    </lineage>
</organism>
<feature type="site" description="Transition state stabilizer" evidence="9">
    <location>
        <position position="310"/>
    </location>
</feature>
<dbReference type="GO" id="GO:0004556">
    <property type="term" value="F:alpha-amylase activity"/>
    <property type="evidence" value="ECO:0007669"/>
    <property type="project" value="InterPro"/>
</dbReference>
<evidence type="ECO:0000256" key="1">
    <source>
        <dbReference type="ARBA" id="ARBA00001913"/>
    </source>
</evidence>
<protein>
    <submittedName>
        <fullName evidence="12">Alpha-amylase-like protein</fullName>
    </submittedName>
</protein>
<dbReference type="Pfam" id="PF00128">
    <property type="entry name" value="Alpha-amylase"/>
    <property type="match status" value="1"/>
</dbReference>
<dbReference type="GO" id="GO:0009986">
    <property type="term" value="C:cell surface"/>
    <property type="evidence" value="ECO:0007669"/>
    <property type="project" value="UniProtKB-ARBA"/>
</dbReference>
<dbReference type="KEGG" id="som:SOMG_04823"/>
<name>A0AAF0AWJ5_9SCHI</name>
<keyword evidence="5" id="KW-0106">Calcium</keyword>
<gene>
    <name evidence="12" type="ORF">SOMG_04823</name>
</gene>
<evidence type="ECO:0000256" key="8">
    <source>
        <dbReference type="PIRSR" id="PIRSR001024-1"/>
    </source>
</evidence>
<reference evidence="12 13" key="1">
    <citation type="journal article" date="2023" name="G3 (Bethesda)">
        <title>A high-quality reference genome for the fission yeast Schizosaccharomyces osmophilus.</title>
        <authorList>
            <person name="Jia G.S."/>
            <person name="Zhang W.C."/>
            <person name="Liang Y."/>
            <person name="Liu X.H."/>
            <person name="Rhind N."/>
            <person name="Pidoux A."/>
            <person name="Brysch-Herzberg M."/>
            <person name="Du L.L."/>
        </authorList>
    </citation>
    <scope>NUCLEOTIDE SEQUENCE [LARGE SCALE GENOMIC DNA]</scope>
    <source>
        <strain evidence="12 13">CBS 15793</strain>
    </source>
</reference>
<evidence type="ECO:0000313" key="13">
    <source>
        <dbReference type="Proteomes" id="UP001212411"/>
    </source>
</evidence>
<dbReference type="AlphaFoldDB" id="A0AAF0AWJ5"/>
<evidence type="ECO:0000256" key="5">
    <source>
        <dbReference type="ARBA" id="ARBA00022837"/>
    </source>
</evidence>
<dbReference type="InterPro" id="IPR013777">
    <property type="entry name" value="A-amylase-like"/>
</dbReference>
<dbReference type="InterPro" id="IPR017853">
    <property type="entry name" value="GH"/>
</dbReference>
<dbReference type="InterPro" id="IPR013780">
    <property type="entry name" value="Glyco_hydro_b"/>
</dbReference>
<comment type="similarity">
    <text evidence="2">Belongs to the glycosyl hydrolase 13 family.</text>
</comment>
<proteinExistence type="inferred from homology"/>
<feature type="binding site" evidence="10">
    <location>
        <position position="216"/>
    </location>
    <ligand>
        <name>substrate</name>
    </ligand>
</feature>
<evidence type="ECO:0000313" key="12">
    <source>
        <dbReference type="EMBL" id="WBW74791.1"/>
    </source>
</evidence>
<keyword evidence="4" id="KW-0378">Hydrolase</keyword>
<feature type="binding site" evidence="10">
    <location>
        <position position="357"/>
    </location>
    <ligand>
        <name>substrate</name>
    </ligand>
</feature>